<accession>A0ABU2MD04</accession>
<evidence type="ECO:0000313" key="3">
    <source>
        <dbReference type="Proteomes" id="UP001183390"/>
    </source>
</evidence>
<evidence type="ECO:0000256" key="1">
    <source>
        <dbReference type="SAM" id="MobiDB-lite"/>
    </source>
</evidence>
<name>A0ABU2MD04_9ACTN</name>
<dbReference type="EMBL" id="JAVREP010000013">
    <property type="protein sequence ID" value="MDT0330572.1"/>
    <property type="molecule type" value="Genomic_DNA"/>
</dbReference>
<evidence type="ECO:0000313" key="2">
    <source>
        <dbReference type="EMBL" id="MDT0330572.1"/>
    </source>
</evidence>
<feature type="region of interest" description="Disordered" evidence="1">
    <location>
        <begin position="156"/>
        <end position="175"/>
    </location>
</feature>
<protein>
    <submittedName>
        <fullName evidence="2">Uncharacterized protein</fullName>
    </submittedName>
</protein>
<dbReference type="RefSeq" id="WP_311513117.1">
    <property type="nucleotide sequence ID" value="NZ_JAVREP010000013.1"/>
</dbReference>
<proteinExistence type="predicted"/>
<dbReference type="Proteomes" id="UP001183390">
    <property type="component" value="Unassembled WGS sequence"/>
</dbReference>
<reference evidence="3" key="1">
    <citation type="submission" date="2023-07" db="EMBL/GenBank/DDBJ databases">
        <title>30 novel species of actinomycetes from the DSMZ collection.</title>
        <authorList>
            <person name="Nouioui I."/>
        </authorList>
    </citation>
    <scope>NUCLEOTIDE SEQUENCE [LARGE SCALE GENOMIC DNA]</scope>
    <source>
        <strain evidence="3">DSM 44743</strain>
    </source>
</reference>
<gene>
    <name evidence="2" type="ORF">RM479_19325</name>
</gene>
<comment type="caution">
    <text evidence="2">The sequence shown here is derived from an EMBL/GenBank/DDBJ whole genome shotgun (WGS) entry which is preliminary data.</text>
</comment>
<organism evidence="2 3">
    <name type="scientific">Nocardiopsis lambiniae</name>
    <dbReference type="NCBI Taxonomy" id="3075539"/>
    <lineage>
        <taxon>Bacteria</taxon>
        <taxon>Bacillati</taxon>
        <taxon>Actinomycetota</taxon>
        <taxon>Actinomycetes</taxon>
        <taxon>Streptosporangiales</taxon>
        <taxon>Nocardiopsidaceae</taxon>
        <taxon>Nocardiopsis</taxon>
    </lineage>
</organism>
<sequence length="175" mass="18933">MDVLRERLMEVVLNPGHVDLPMLAAEALARGLDSPSLREVAWLGRTDPTLVLFDRALDELGLAWPTGDEAHLYAARRICARLLDGDPDASAAVGAAEDVYHHLCGAAAEGARTHDHLLFLHVFLEWDAAMARGVPPTPEEERSVVARVRELAGRLAREPLDASTPGHAEGAGERL</sequence>
<keyword evidence="3" id="KW-1185">Reference proteome</keyword>